<protein>
    <submittedName>
        <fullName evidence="1">Cyclin-dependent protein kinase inhibitor SMR3</fullName>
    </submittedName>
</protein>
<keyword evidence="2" id="KW-1185">Reference proteome</keyword>
<comment type="caution">
    <text evidence="1">The sequence shown here is derived from an EMBL/GenBank/DDBJ whole genome shotgun (WGS) entry which is preliminary data.</text>
</comment>
<evidence type="ECO:0000313" key="1">
    <source>
        <dbReference type="EMBL" id="PQQ06853.1"/>
    </source>
</evidence>
<accession>A0A314YJS1</accession>
<proteinExistence type="predicted"/>
<organism evidence="1 2">
    <name type="scientific">Prunus yedoensis var. nudiflora</name>
    <dbReference type="NCBI Taxonomy" id="2094558"/>
    <lineage>
        <taxon>Eukaryota</taxon>
        <taxon>Viridiplantae</taxon>
        <taxon>Streptophyta</taxon>
        <taxon>Embryophyta</taxon>
        <taxon>Tracheophyta</taxon>
        <taxon>Spermatophyta</taxon>
        <taxon>Magnoliopsida</taxon>
        <taxon>eudicotyledons</taxon>
        <taxon>Gunneridae</taxon>
        <taxon>Pentapetalae</taxon>
        <taxon>rosids</taxon>
        <taxon>fabids</taxon>
        <taxon>Rosales</taxon>
        <taxon>Rosaceae</taxon>
        <taxon>Amygdaloideae</taxon>
        <taxon>Amygdaleae</taxon>
        <taxon>Prunus</taxon>
    </lineage>
</organism>
<gene>
    <name evidence="1" type="ORF">Pyn_32980</name>
</gene>
<sequence>MPACAKKTAAEEKGGDVIVAQSQKDPIPIRHLDTKELEAFFASNFLLQDLRAKIKKAKQAHRDETR</sequence>
<dbReference type="Proteomes" id="UP000250321">
    <property type="component" value="Unassembled WGS sequence"/>
</dbReference>
<evidence type="ECO:0000313" key="2">
    <source>
        <dbReference type="Proteomes" id="UP000250321"/>
    </source>
</evidence>
<dbReference type="AlphaFoldDB" id="A0A314YJS1"/>
<reference evidence="1 2" key="1">
    <citation type="submission" date="2018-02" db="EMBL/GenBank/DDBJ databases">
        <title>Draft genome of wild Prunus yedoensis var. nudiflora.</title>
        <authorList>
            <person name="Baek S."/>
            <person name="Kim J.-H."/>
            <person name="Choi K."/>
            <person name="Kim G.-B."/>
            <person name="Cho A."/>
            <person name="Jang H."/>
            <person name="Shin C.-H."/>
            <person name="Yu H.-J."/>
            <person name="Mun J.-H."/>
        </authorList>
    </citation>
    <scope>NUCLEOTIDE SEQUENCE [LARGE SCALE GENOMIC DNA]</scope>
    <source>
        <strain evidence="2">cv. Jeju island</strain>
        <tissue evidence="1">Leaf</tissue>
    </source>
</reference>
<dbReference type="OrthoDB" id="1933617at2759"/>
<name>A0A314YJS1_PRUYE</name>
<dbReference type="EMBL" id="PJQY01000928">
    <property type="protein sequence ID" value="PQQ06853.1"/>
    <property type="molecule type" value="Genomic_DNA"/>
</dbReference>